<dbReference type="EMBL" id="MSCL01000001">
    <property type="protein sequence ID" value="PQJ75749.1"/>
    <property type="molecule type" value="Genomic_DNA"/>
</dbReference>
<dbReference type="InterPro" id="IPR052701">
    <property type="entry name" value="GAG_Ulvan_Degrading_Sulfatases"/>
</dbReference>
<keyword evidence="5" id="KW-1185">Reference proteome</keyword>
<proteinExistence type="predicted"/>
<evidence type="ECO:0000256" key="1">
    <source>
        <dbReference type="SAM" id="MobiDB-lite"/>
    </source>
</evidence>
<dbReference type="PANTHER" id="PTHR43751:SF1">
    <property type="entry name" value="SULFATASE ATSG-RELATED"/>
    <property type="match status" value="1"/>
</dbReference>
<dbReference type="Gene3D" id="3.40.720.10">
    <property type="entry name" value="Alkaline Phosphatase, subunit A"/>
    <property type="match status" value="1"/>
</dbReference>
<dbReference type="AlphaFoldDB" id="A0A2S7WDQ2"/>
<feature type="domain" description="Sulfatase N-terminal" evidence="3">
    <location>
        <begin position="34"/>
        <end position="321"/>
    </location>
</feature>
<feature type="signal peptide" evidence="2">
    <location>
        <begin position="1"/>
        <end position="29"/>
    </location>
</feature>
<evidence type="ECO:0000313" key="5">
    <source>
        <dbReference type="Proteomes" id="UP000237608"/>
    </source>
</evidence>
<feature type="chain" id="PRO_5015431655" description="Sulfatase N-terminal domain-containing protein" evidence="2">
    <location>
        <begin position="30"/>
        <end position="521"/>
    </location>
</feature>
<organism evidence="4 5">
    <name type="scientific">Polaribacter gangjinensis</name>
    <dbReference type="NCBI Taxonomy" id="574710"/>
    <lineage>
        <taxon>Bacteria</taxon>
        <taxon>Pseudomonadati</taxon>
        <taxon>Bacteroidota</taxon>
        <taxon>Flavobacteriia</taxon>
        <taxon>Flavobacteriales</taxon>
        <taxon>Flavobacteriaceae</taxon>
    </lineage>
</organism>
<dbReference type="InterPro" id="IPR017850">
    <property type="entry name" value="Alkaline_phosphatase_core_sf"/>
</dbReference>
<evidence type="ECO:0000259" key="3">
    <source>
        <dbReference type="Pfam" id="PF00884"/>
    </source>
</evidence>
<dbReference type="SUPFAM" id="SSF53649">
    <property type="entry name" value="Alkaline phosphatase-like"/>
    <property type="match status" value="1"/>
</dbReference>
<sequence>MNHTNNKKMQKTYILLNLFLGLMISTSFSQNEKPNILLITLDDMNWDSPASFGGFIPDLTPNIDAIAKKGVQFNNAFVQAPNCSPSRAVIQTGLYPHQTGTRGFYFVKDNFETLPEILKENGYFTGVLNKVTDTNIHPDFNHYWSEAMNIKGDKRDPKSYGKLLNTFLSKAKNSNKPFYCVVNVADPHKPFYNDEKPNAKNIKEIHPSKIYELKDVKIPDFLPDNDVIKNDVLNYYNSVKRGDDCVGEIIAALEKANIAENTIIIILSDHGASFPFAKSSIYLHGIKTPLIIAFPKAFKPKSEEKSIVSAVDLAPTILDITSQKVPKEMVGNSFYEVLTGKKEQIGAYVFAQFDENAGGVPRPSRTVLSKKYGYIFNPWATGKFPFVSAASYDATYKAMQELSKNDEDVAKRFNFWKYRTLEEFYDYENDPNALNNLIDDPKYKELIAEFKNELKNHMKATNDYVLPAFENMHKTTFLNSWMQNEIDLSIKRQKTIKWKREKNQSGSTKNNAELFENTEKK</sequence>
<name>A0A2S7WDQ2_9FLAO</name>
<dbReference type="Pfam" id="PF00884">
    <property type="entry name" value="Sulfatase"/>
    <property type="match status" value="1"/>
</dbReference>
<comment type="caution">
    <text evidence="4">The sequence shown here is derived from an EMBL/GenBank/DDBJ whole genome shotgun (WGS) entry which is preliminary data.</text>
</comment>
<dbReference type="Proteomes" id="UP000237608">
    <property type="component" value="Unassembled WGS sequence"/>
</dbReference>
<accession>A0A2S7WDQ2</accession>
<gene>
    <name evidence="4" type="ORF">BTO13_11175</name>
</gene>
<feature type="region of interest" description="Disordered" evidence="1">
    <location>
        <begin position="499"/>
        <end position="521"/>
    </location>
</feature>
<evidence type="ECO:0000313" key="4">
    <source>
        <dbReference type="EMBL" id="PQJ75749.1"/>
    </source>
</evidence>
<dbReference type="InterPro" id="IPR000917">
    <property type="entry name" value="Sulfatase_N"/>
</dbReference>
<evidence type="ECO:0000256" key="2">
    <source>
        <dbReference type="SAM" id="SignalP"/>
    </source>
</evidence>
<dbReference type="CDD" id="cd16027">
    <property type="entry name" value="SGSH"/>
    <property type="match status" value="1"/>
</dbReference>
<protein>
    <recommendedName>
        <fullName evidence="3">Sulfatase N-terminal domain-containing protein</fullName>
    </recommendedName>
</protein>
<dbReference type="RefSeq" id="WP_170039585.1">
    <property type="nucleotide sequence ID" value="NZ_CP150662.1"/>
</dbReference>
<keyword evidence="2" id="KW-0732">Signal</keyword>
<dbReference type="PANTHER" id="PTHR43751">
    <property type="entry name" value="SULFATASE"/>
    <property type="match status" value="1"/>
</dbReference>
<reference evidence="4 5" key="1">
    <citation type="submission" date="2016-12" db="EMBL/GenBank/DDBJ databases">
        <title>Trade-off between light-utilization and light-protection in marine flavobacteria.</title>
        <authorList>
            <person name="Kumagai Y."/>
            <person name="Yoshizawa S."/>
            <person name="Kogure K."/>
            <person name="Iwasaki W."/>
        </authorList>
    </citation>
    <scope>NUCLEOTIDE SEQUENCE [LARGE SCALE GENOMIC DNA]</scope>
    <source>
        <strain evidence="4 5">KCTC 22729</strain>
    </source>
</reference>